<accession>B9JM48</accession>
<dbReference type="Proteomes" id="UP000001600">
    <property type="component" value="Chromosome 2"/>
</dbReference>
<dbReference type="GO" id="GO:0005886">
    <property type="term" value="C:plasma membrane"/>
    <property type="evidence" value="ECO:0007669"/>
    <property type="project" value="UniProtKB-SubCell"/>
</dbReference>
<feature type="transmembrane region" description="Helical" evidence="6">
    <location>
        <begin position="293"/>
        <end position="313"/>
    </location>
</feature>
<dbReference type="Pfam" id="PF02653">
    <property type="entry name" value="BPD_transp_2"/>
    <property type="match status" value="1"/>
</dbReference>
<dbReference type="AlphaFoldDB" id="B9JM48"/>
<keyword evidence="5 6" id="KW-0472">Membrane</keyword>
<keyword evidence="3 6" id="KW-0812">Transmembrane</keyword>
<feature type="transmembrane region" description="Helical" evidence="6">
    <location>
        <begin position="93"/>
        <end position="113"/>
    </location>
</feature>
<reference evidence="7 8" key="1">
    <citation type="journal article" date="2009" name="J. Bacteriol.">
        <title>Genome sequences of three Agrobacterium biovars help elucidate the evolution of multichromosome genomes in bacteria.</title>
        <authorList>
            <person name="Slater S.C."/>
            <person name="Goldman B.S."/>
            <person name="Goodner B."/>
            <person name="Setubal J.C."/>
            <person name="Farrand S.K."/>
            <person name="Nester E.W."/>
            <person name="Burr T.J."/>
            <person name="Banta L."/>
            <person name="Dickerman A.W."/>
            <person name="Paulsen I."/>
            <person name="Otten L."/>
            <person name="Suen G."/>
            <person name="Welch R."/>
            <person name="Almeida N.F."/>
            <person name="Arnold F."/>
            <person name="Burton O.T."/>
            <person name="Du Z."/>
            <person name="Ewing A."/>
            <person name="Godsy E."/>
            <person name="Heisel S."/>
            <person name="Houmiel K.L."/>
            <person name="Jhaveri J."/>
            <person name="Lu J."/>
            <person name="Miller N.M."/>
            <person name="Norton S."/>
            <person name="Chen Q."/>
            <person name="Phoolcharoen W."/>
            <person name="Ohlin V."/>
            <person name="Ondrusek D."/>
            <person name="Pride N."/>
            <person name="Stricklin S.L."/>
            <person name="Sun J."/>
            <person name="Wheeler C."/>
            <person name="Wilson L."/>
            <person name="Zhu H."/>
            <person name="Wood D.W."/>
        </authorList>
    </citation>
    <scope>NUCLEOTIDE SEQUENCE [LARGE SCALE GENOMIC DNA]</scope>
    <source>
        <strain evidence="8">K84 / ATCC BAA-868</strain>
    </source>
</reference>
<dbReference type="eggNOG" id="COG1172">
    <property type="taxonomic scope" value="Bacteria"/>
</dbReference>
<protein>
    <submittedName>
        <fullName evidence="7">Sugar ABC transporter</fullName>
    </submittedName>
</protein>
<dbReference type="KEGG" id="ara:Arad_7212"/>
<keyword evidence="2" id="KW-1003">Cell membrane</keyword>
<dbReference type="GO" id="GO:0022857">
    <property type="term" value="F:transmembrane transporter activity"/>
    <property type="evidence" value="ECO:0007669"/>
    <property type="project" value="InterPro"/>
</dbReference>
<dbReference type="EMBL" id="CP000629">
    <property type="protein sequence ID" value="ACM28762.1"/>
    <property type="molecule type" value="Genomic_DNA"/>
</dbReference>
<comment type="subcellular location">
    <subcellularLocation>
        <location evidence="1">Cell membrane</location>
        <topology evidence="1">Multi-pass membrane protein</topology>
    </subcellularLocation>
</comment>
<gene>
    <name evidence="7" type="ordered locus">Arad_7212</name>
</gene>
<dbReference type="HOGENOM" id="CLU_028880_0_2_5"/>
<feature type="transmembrane region" description="Helical" evidence="6">
    <location>
        <begin position="44"/>
        <end position="63"/>
    </location>
</feature>
<evidence type="ECO:0000256" key="1">
    <source>
        <dbReference type="ARBA" id="ARBA00004651"/>
    </source>
</evidence>
<evidence type="ECO:0000313" key="7">
    <source>
        <dbReference type="EMBL" id="ACM28762.1"/>
    </source>
</evidence>
<organism evidence="7 8">
    <name type="scientific">Rhizobium rhizogenes (strain K84 / ATCC BAA-868)</name>
    <name type="common">Agrobacterium radiobacter</name>
    <dbReference type="NCBI Taxonomy" id="311403"/>
    <lineage>
        <taxon>Bacteria</taxon>
        <taxon>Pseudomonadati</taxon>
        <taxon>Pseudomonadota</taxon>
        <taxon>Alphaproteobacteria</taxon>
        <taxon>Hyphomicrobiales</taxon>
        <taxon>Rhizobiaceae</taxon>
        <taxon>Rhizobium/Agrobacterium group</taxon>
        <taxon>Rhizobium</taxon>
    </lineage>
</organism>
<sequence>MVRTMVRRVFAVDEIGLILGLVILILLVGLPNPALFSLGSIKSILRDGAFVAIMAFGMVYLIAMIEIDLSVGAIYAVCAMLAALMIKAGYDPWLGALAALAFGIFLGAMNAWLTILLDVPLIIITLGTQSVFLGFNLIISGAHPVFGLPKDHLFFVIFGGEFLGLPAPTWVMLFIGIVMHIVLYRSRFGATVRAIGSNRSAAEFIGIRLNRVRIIAMAIMGFLCALSGVLTMAYFKAVDPGLGIQKEMQVIAAVVIGGTSLAGGSGTLVGALLGVLIISIIQSGIVFFGVDPNYGRFITGVVIVLAIALDRILKRRRMVGAH</sequence>
<evidence type="ECO:0000256" key="2">
    <source>
        <dbReference type="ARBA" id="ARBA00022475"/>
    </source>
</evidence>
<dbReference type="STRING" id="311403.Arad_7212"/>
<proteinExistence type="predicted"/>
<feature type="transmembrane region" description="Helical" evidence="6">
    <location>
        <begin position="119"/>
        <end position="141"/>
    </location>
</feature>
<dbReference type="InterPro" id="IPR001851">
    <property type="entry name" value="ABC_transp_permease"/>
</dbReference>
<evidence type="ECO:0000256" key="4">
    <source>
        <dbReference type="ARBA" id="ARBA00022989"/>
    </source>
</evidence>
<name>B9JM48_RHIR8</name>
<evidence type="ECO:0000256" key="5">
    <source>
        <dbReference type="ARBA" id="ARBA00023136"/>
    </source>
</evidence>
<dbReference type="CDD" id="cd06579">
    <property type="entry name" value="TM_PBP1_transp_AraH_like"/>
    <property type="match status" value="1"/>
</dbReference>
<dbReference type="PANTHER" id="PTHR32196">
    <property type="entry name" value="ABC TRANSPORTER PERMEASE PROTEIN YPHD-RELATED-RELATED"/>
    <property type="match status" value="1"/>
</dbReference>
<feature type="transmembrane region" description="Helical" evidence="6">
    <location>
        <begin position="214"/>
        <end position="238"/>
    </location>
</feature>
<keyword evidence="4 6" id="KW-1133">Transmembrane helix</keyword>
<evidence type="ECO:0000256" key="3">
    <source>
        <dbReference type="ARBA" id="ARBA00022692"/>
    </source>
</evidence>
<dbReference type="RefSeq" id="WP_007689013.1">
    <property type="nucleotide sequence ID" value="NC_011983.1"/>
</dbReference>
<evidence type="ECO:0000313" key="8">
    <source>
        <dbReference type="Proteomes" id="UP000001600"/>
    </source>
</evidence>
<feature type="transmembrane region" description="Helical" evidence="6">
    <location>
        <begin position="250"/>
        <end position="281"/>
    </location>
</feature>
<feature type="transmembrane region" description="Helical" evidence="6">
    <location>
        <begin position="15"/>
        <end position="32"/>
    </location>
</feature>
<dbReference type="PANTHER" id="PTHR32196:SF72">
    <property type="entry name" value="RIBOSE IMPORT PERMEASE PROTEIN RBSC"/>
    <property type="match status" value="1"/>
</dbReference>
<evidence type="ECO:0000256" key="6">
    <source>
        <dbReference type="SAM" id="Phobius"/>
    </source>
</evidence>
<feature type="transmembrane region" description="Helical" evidence="6">
    <location>
        <begin position="153"/>
        <end position="183"/>
    </location>
</feature>